<protein>
    <submittedName>
        <fullName evidence="2">Uncharacterized protein</fullName>
    </submittedName>
</protein>
<gene>
    <name evidence="2" type="ORF">OOU_Y34scaffold00550g4</name>
</gene>
<reference evidence="2" key="1">
    <citation type="journal article" date="2012" name="PLoS Genet.">
        <title>Comparative analysis of the genomes of two field isolates of the rice blast fungus Magnaporthe oryzae.</title>
        <authorList>
            <person name="Xue M."/>
            <person name="Yang J."/>
            <person name="Li Z."/>
            <person name="Hu S."/>
            <person name="Yao N."/>
            <person name="Dean R.A."/>
            <person name="Zhao W."/>
            <person name="Shen M."/>
            <person name="Zhang H."/>
            <person name="Li C."/>
            <person name="Liu L."/>
            <person name="Cao L."/>
            <person name="Xu X."/>
            <person name="Xing Y."/>
            <person name="Hsiang T."/>
            <person name="Zhang Z."/>
            <person name="Xu J.R."/>
            <person name="Peng Y.L."/>
        </authorList>
    </citation>
    <scope>NUCLEOTIDE SEQUENCE</scope>
    <source>
        <strain evidence="2">Y34</strain>
    </source>
</reference>
<dbReference type="EMBL" id="JH793895">
    <property type="protein sequence ID" value="ELQ38180.1"/>
    <property type="molecule type" value="Genomic_DNA"/>
</dbReference>
<keyword evidence="1" id="KW-0472">Membrane</keyword>
<feature type="transmembrane region" description="Helical" evidence="1">
    <location>
        <begin position="122"/>
        <end position="144"/>
    </location>
</feature>
<organism evidence="2">
    <name type="scientific">Pyricularia oryzae (strain Y34)</name>
    <name type="common">Rice blast fungus</name>
    <name type="synonym">Magnaporthe oryzae</name>
    <dbReference type="NCBI Taxonomy" id="1143189"/>
    <lineage>
        <taxon>Eukaryota</taxon>
        <taxon>Fungi</taxon>
        <taxon>Dikarya</taxon>
        <taxon>Ascomycota</taxon>
        <taxon>Pezizomycotina</taxon>
        <taxon>Sordariomycetes</taxon>
        <taxon>Sordariomycetidae</taxon>
        <taxon>Magnaporthales</taxon>
        <taxon>Pyriculariaceae</taxon>
        <taxon>Pyricularia</taxon>
    </lineage>
</organism>
<feature type="transmembrane region" description="Helical" evidence="1">
    <location>
        <begin position="89"/>
        <end position="110"/>
    </location>
</feature>
<evidence type="ECO:0000313" key="2">
    <source>
        <dbReference type="EMBL" id="ELQ38180.1"/>
    </source>
</evidence>
<keyword evidence="1" id="KW-0812">Transmembrane</keyword>
<proteinExistence type="predicted"/>
<dbReference type="AlphaFoldDB" id="A0AA97NXB8"/>
<dbReference type="Proteomes" id="UP000011086">
    <property type="component" value="Unassembled WGS sequence"/>
</dbReference>
<accession>A0AA97NXB8</accession>
<keyword evidence="1" id="KW-1133">Transmembrane helix</keyword>
<sequence length="179" mass="20513">MPGFLVPPWYHDDGPSDASVRLALLTIGFFTAVTCFTLVKLIYQTYWFWVRSLKPNEYLYMVQLTVNVLIHILKFLISCPRRAARIKWTVVGTQMLMLISVYIVWIPAQLQVNNTFLALDGVWIKIISVECLFVNGMLGGYLALLAKRRRDTAKGLNYWADCFWKILALVSIMTLTDVG</sequence>
<name>A0AA97NXB8_PYRO3</name>
<evidence type="ECO:0000256" key="1">
    <source>
        <dbReference type="SAM" id="Phobius"/>
    </source>
</evidence>
<feature type="transmembrane region" description="Helical" evidence="1">
    <location>
        <begin position="22"/>
        <end position="46"/>
    </location>
</feature>